<evidence type="ECO:0000256" key="1">
    <source>
        <dbReference type="SAM" id="Phobius"/>
    </source>
</evidence>
<feature type="chain" id="PRO_5026684651" description="WSC domain-containing protein" evidence="2">
    <location>
        <begin position="22"/>
        <end position="486"/>
    </location>
</feature>
<dbReference type="Proteomes" id="UP000507470">
    <property type="component" value="Unassembled WGS sequence"/>
</dbReference>
<gene>
    <name evidence="3" type="ORF">MCOR_40691</name>
</gene>
<evidence type="ECO:0000313" key="3">
    <source>
        <dbReference type="EMBL" id="CAC5407189.1"/>
    </source>
</evidence>
<name>A0A6J8DGJ7_MYTCO</name>
<keyword evidence="1" id="KW-0812">Transmembrane</keyword>
<dbReference type="EMBL" id="CACVKT020007375">
    <property type="protein sequence ID" value="CAC5407189.1"/>
    <property type="molecule type" value="Genomic_DNA"/>
</dbReference>
<evidence type="ECO:0008006" key="5">
    <source>
        <dbReference type="Google" id="ProtNLM"/>
    </source>
</evidence>
<evidence type="ECO:0000256" key="2">
    <source>
        <dbReference type="SAM" id="SignalP"/>
    </source>
</evidence>
<keyword evidence="4" id="KW-1185">Reference proteome</keyword>
<organism evidence="3 4">
    <name type="scientific">Mytilus coruscus</name>
    <name type="common">Sea mussel</name>
    <dbReference type="NCBI Taxonomy" id="42192"/>
    <lineage>
        <taxon>Eukaryota</taxon>
        <taxon>Metazoa</taxon>
        <taxon>Spiralia</taxon>
        <taxon>Lophotrochozoa</taxon>
        <taxon>Mollusca</taxon>
        <taxon>Bivalvia</taxon>
        <taxon>Autobranchia</taxon>
        <taxon>Pteriomorphia</taxon>
        <taxon>Mytilida</taxon>
        <taxon>Mytiloidea</taxon>
        <taxon>Mytilidae</taxon>
        <taxon>Mytilinae</taxon>
        <taxon>Mytilus</taxon>
    </lineage>
</organism>
<keyword evidence="1" id="KW-0472">Membrane</keyword>
<keyword evidence="2" id="KW-0732">Signal</keyword>
<feature type="signal peptide" evidence="2">
    <location>
        <begin position="1"/>
        <end position="21"/>
    </location>
</feature>
<dbReference type="AlphaFoldDB" id="A0A6J8DGJ7"/>
<protein>
    <recommendedName>
        <fullName evidence="5">WSC domain-containing protein</fullName>
    </recommendedName>
</protein>
<reference evidence="3 4" key="1">
    <citation type="submission" date="2020-06" db="EMBL/GenBank/DDBJ databases">
        <authorList>
            <person name="Li R."/>
            <person name="Bekaert M."/>
        </authorList>
    </citation>
    <scope>NUCLEOTIDE SEQUENCE [LARGE SCALE GENOMIC DNA]</scope>
    <source>
        <strain evidence="4">wild</strain>
    </source>
</reference>
<keyword evidence="1" id="KW-1133">Transmembrane helix</keyword>
<sequence length="486" mass="55207">MTGYNNVCMIFFLIYIGQVQHISNEILLANSMLTSVCQKYTSFTNYDRNGINVAWNAESDDLMWIKTKNRSVKWIQYLGCYEFNKTAENEVNNTFFDVEINSTSYHIQMCVTKCNKIDKSIGYFGLKDSTCHCFRNILITSNVRNQSAGGISDNCCNGSNTLMLYSRTNADTDNTTDHGNKCAAIELTPDGNFNILNIHCNTELPYICIRCEENSSAQVIDIRAKWVESAMDCAKNIPNLQNTTIRLNNETYWVVIPRNGQFLKKDEDTESTCIVTTFSNNIVSPEIKDCRNMMCNNRDRTNKSSSSGSSYFCSTRECIIYLSSIVAGIIGINVLVVLVCNAYRKRKTVRIKERENRTLEEIHLDEMPTASSNLYEEQFDAEINEINHTESDEFNHAENKINGSKSEVKIDAIRQNKNTEEQAAFENQYNSLNHTLRKPDDAATNAVYDKVKPAVITLIKGERFIGTEYDSVDVLKSNTDTHLAKL</sequence>
<dbReference type="OrthoDB" id="6122135at2759"/>
<proteinExistence type="predicted"/>
<feature type="transmembrane region" description="Helical" evidence="1">
    <location>
        <begin position="319"/>
        <end position="343"/>
    </location>
</feature>
<accession>A0A6J8DGJ7</accession>
<evidence type="ECO:0000313" key="4">
    <source>
        <dbReference type="Proteomes" id="UP000507470"/>
    </source>
</evidence>